<dbReference type="PROSITE" id="PS50977">
    <property type="entry name" value="HTH_TETR_2"/>
    <property type="match status" value="1"/>
</dbReference>
<keyword evidence="2 4" id="KW-0238">DNA-binding</keyword>
<dbReference type="PANTHER" id="PTHR47506:SF7">
    <property type="entry name" value="TRANSCRIPTIONAL REGULATORY PROTEIN"/>
    <property type="match status" value="1"/>
</dbReference>
<name>A0A366FPY2_9HYPH</name>
<dbReference type="InterPro" id="IPR001647">
    <property type="entry name" value="HTH_TetR"/>
</dbReference>
<evidence type="ECO:0000313" key="6">
    <source>
        <dbReference type="EMBL" id="RBP16764.1"/>
    </source>
</evidence>
<dbReference type="AlphaFoldDB" id="A0A366FPY2"/>
<dbReference type="EMBL" id="QNRK01000004">
    <property type="protein sequence ID" value="RBP16764.1"/>
    <property type="molecule type" value="Genomic_DNA"/>
</dbReference>
<dbReference type="Gene3D" id="1.10.357.10">
    <property type="entry name" value="Tetracycline Repressor, domain 2"/>
    <property type="match status" value="1"/>
</dbReference>
<keyword evidence="3" id="KW-0804">Transcription</keyword>
<proteinExistence type="predicted"/>
<dbReference type="SUPFAM" id="SSF46689">
    <property type="entry name" value="Homeodomain-like"/>
    <property type="match status" value="1"/>
</dbReference>
<evidence type="ECO:0000256" key="3">
    <source>
        <dbReference type="ARBA" id="ARBA00023163"/>
    </source>
</evidence>
<dbReference type="SUPFAM" id="SSF48498">
    <property type="entry name" value="Tetracyclin repressor-like, C-terminal domain"/>
    <property type="match status" value="1"/>
</dbReference>
<sequence>MVKSSAKAAGATTSAKRARDRVFDVASDLFYRKGVHAVGVDEIVKEAGVAKISLYRSFASKDALVVAYLEQRGRTFLHHWDETFAQYHDNPRAQLQAIMTYIAERTTEAGYRGCPFINFCAEFPDASHPGRRIARAAKEAMFERFLHISEALPAPQPRDLANALLLLVEGAYAISQTYGGGTDGVGQSLVWASDALVDAQLRKR</sequence>
<accession>A0A366FPY2</accession>
<dbReference type="GO" id="GO:0003677">
    <property type="term" value="F:DNA binding"/>
    <property type="evidence" value="ECO:0007669"/>
    <property type="project" value="UniProtKB-UniRule"/>
</dbReference>
<organism evidence="6 7">
    <name type="scientific">Roseiarcus fermentans</name>
    <dbReference type="NCBI Taxonomy" id="1473586"/>
    <lineage>
        <taxon>Bacteria</taxon>
        <taxon>Pseudomonadati</taxon>
        <taxon>Pseudomonadota</taxon>
        <taxon>Alphaproteobacteria</taxon>
        <taxon>Hyphomicrobiales</taxon>
        <taxon>Roseiarcaceae</taxon>
        <taxon>Roseiarcus</taxon>
    </lineage>
</organism>
<evidence type="ECO:0000313" key="7">
    <source>
        <dbReference type="Proteomes" id="UP000253529"/>
    </source>
</evidence>
<evidence type="ECO:0000256" key="1">
    <source>
        <dbReference type="ARBA" id="ARBA00023015"/>
    </source>
</evidence>
<dbReference type="InterPro" id="IPR009057">
    <property type="entry name" value="Homeodomain-like_sf"/>
</dbReference>
<keyword evidence="7" id="KW-1185">Reference proteome</keyword>
<protein>
    <submittedName>
        <fullName evidence="6">TetR family transcriptional regulator</fullName>
    </submittedName>
</protein>
<reference evidence="6 7" key="1">
    <citation type="submission" date="2018-06" db="EMBL/GenBank/DDBJ databases">
        <title>Genomic Encyclopedia of Type Strains, Phase IV (KMG-IV): sequencing the most valuable type-strain genomes for metagenomic binning, comparative biology and taxonomic classification.</title>
        <authorList>
            <person name="Goeker M."/>
        </authorList>
    </citation>
    <scope>NUCLEOTIDE SEQUENCE [LARGE SCALE GENOMIC DNA]</scope>
    <source>
        <strain evidence="6 7">DSM 24875</strain>
    </source>
</reference>
<evidence type="ECO:0000256" key="4">
    <source>
        <dbReference type="PROSITE-ProRule" id="PRU00335"/>
    </source>
</evidence>
<evidence type="ECO:0000259" key="5">
    <source>
        <dbReference type="PROSITE" id="PS50977"/>
    </source>
</evidence>
<feature type="domain" description="HTH tetR-type" evidence="5">
    <location>
        <begin position="16"/>
        <end position="76"/>
    </location>
</feature>
<keyword evidence="1" id="KW-0805">Transcription regulation</keyword>
<dbReference type="Proteomes" id="UP000253529">
    <property type="component" value="Unassembled WGS sequence"/>
</dbReference>
<dbReference type="PANTHER" id="PTHR47506">
    <property type="entry name" value="TRANSCRIPTIONAL REGULATORY PROTEIN"/>
    <property type="match status" value="1"/>
</dbReference>
<dbReference type="Pfam" id="PF00440">
    <property type="entry name" value="TetR_N"/>
    <property type="match status" value="1"/>
</dbReference>
<comment type="caution">
    <text evidence="6">The sequence shown here is derived from an EMBL/GenBank/DDBJ whole genome shotgun (WGS) entry which is preliminary data.</text>
</comment>
<gene>
    <name evidence="6" type="ORF">DFR50_10441</name>
</gene>
<dbReference type="OrthoDB" id="9787680at2"/>
<evidence type="ECO:0000256" key="2">
    <source>
        <dbReference type="ARBA" id="ARBA00023125"/>
    </source>
</evidence>
<dbReference type="PRINTS" id="PR00455">
    <property type="entry name" value="HTHTETR"/>
</dbReference>
<dbReference type="InterPro" id="IPR036271">
    <property type="entry name" value="Tet_transcr_reg_TetR-rel_C_sf"/>
</dbReference>
<feature type="DNA-binding region" description="H-T-H motif" evidence="4">
    <location>
        <begin position="39"/>
        <end position="58"/>
    </location>
</feature>
<dbReference type="RefSeq" id="WP_113888009.1">
    <property type="nucleotide sequence ID" value="NZ_QNRK01000004.1"/>
</dbReference>